<evidence type="ECO:0000313" key="12">
    <source>
        <dbReference type="EMBL" id="QKG85104.1"/>
    </source>
</evidence>
<evidence type="ECO:0000256" key="9">
    <source>
        <dbReference type="ARBA" id="ARBA00023204"/>
    </source>
</evidence>
<evidence type="ECO:0000256" key="6">
    <source>
        <dbReference type="ARBA" id="ARBA00022839"/>
    </source>
</evidence>
<keyword evidence="6" id="KW-0269">Exonuclease</keyword>
<protein>
    <submittedName>
        <fullName evidence="12">Uncharacterized protein</fullName>
    </submittedName>
</protein>
<evidence type="ECO:0000313" key="13">
    <source>
        <dbReference type="Proteomes" id="UP000503088"/>
    </source>
</evidence>
<dbReference type="Pfam" id="PF21445">
    <property type="entry name" value="ADDB_N"/>
    <property type="match status" value="1"/>
</dbReference>
<dbReference type="EMBL" id="CP048104">
    <property type="protein sequence ID" value="QKG85104.1"/>
    <property type="molecule type" value="Genomic_DNA"/>
</dbReference>
<keyword evidence="13" id="KW-1185">Reference proteome</keyword>
<accession>A0A7D3XJG6</accession>
<feature type="domain" description="PD-(D/E)XK endonuclease-like" evidence="10">
    <location>
        <begin position="746"/>
        <end position="1062"/>
    </location>
</feature>
<dbReference type="InterPro" id="IPR049035">
    <property type="entry name" value="ADDB_N"/>
</dbReference>
<evidence type="ECO:0000259" key="11">
    <source>
        <dbReference type="Pfam" id="PF21445"/>
    </source>
</evidence>
<organism evidence="12 13">
    <name type="scientific">Kroppenstedtia pulmonis</name>
    <dbReference type="NCBI Taxonomy" id="1380685"/>
    <lineage>
        <taxon>Bacteria</taxon>
        <taxon>Bacillati</taxon>
        <taxon>Bacillota</taxon>
        <taxon>Bacilli</taxon>
        <taxon>Bacillales</taxon>
        <taxon>Thermoactinomycetaceae</taxon>
        <taxon>Kroppenstedtia</taxon>
    </lineage>
</organism>
<sequence length="1081" mass="125422">MAGWIVQHPVSQGETGMGLRKMDFRFTGYTAYLVPGRRIVRELQKKVREYRLDEDKVAVQTFDQFVRQMLPQESRLMKPVEQRLILQHAVSQVKEKAGLSYFCRIMDQPSGLEQVEARIGELKRSGIRPRRLGELWRDRDKKYQELALIYQTYEGLLDRHGLWDHEEPYWKLMQNIRRGTVKLPDQVVAEHFSDLSFIQEQLLIQMVTAGVPVVLHLTWDEERPRLFQQTIRSVNQLKQRGFRLKKAAENPEKREKAYSLLHLEKQAFRKEPVKGEVAGAVEVISAPGVKREVEQVVLRIREWLQERQAPLSDVALIARDLPVYRSHLLAALNKAGLPCTEANSRLLREHPLFQTVLAGVAVKRGQEEYRSFLLESPYPFQQAGNYLQVYKSLGSPRNQKQLSQRVAERFPQGDEEPVSQEIKELTHFYQWLETEPTSLSWRDWISWFESWITELNPSRNWPEMAKDPELLPLVAEEAKAWEGIKRIIGEWKEIFQETDLGESSCDLSSFSSALEQAATHIWVEREPGQRGGIRILEPNQVWGDRYPAVFLLGCSEGKWPRPVSEDWLISDDERLRLKKEGVGLALSQEQRGGQLYPFFRSVQAAMELLVFSYPSSNEEGKETLPSPFLEEALRPFLKEQVLRRVAEVGDFLPGSWHSAPFMSRNLEQAIAVLGDQGKQQNQDEIRKAFHMIRHSLEKQPEEFRVIGERIQVERMRWGRDYTSFDGLLPLSSLTTEMGKMLQQHVWSATQLNDLVRCRFHYFAGWILGAKEPAQAEEGLSPQDRGDLMHRILCRFWDRYRERGLDTAQGEAAREHLIAVAKSVFREFSQEKGGTTSIQLHIEQKRLIYHMLSMLDHELDWQEQVGQDSKRFYPWLLEWSFGLGKDPALVQRREIDPESREYAVNLRLTPNRRIRLRGKVDRVDQDDEGHYILYDYKSGRAPETAELMEGAHLQLPLYLWALQTEFGLAPEKAVGTAFFTPGVRKGGKAPKDNRNKGLWRQEMARQAGIGRVKGLLQEEEWQQVFSGIQQKMDEKLNQAEQGDFAVEPTWECPDYCPHRRICRIDSRRMAGKEKPGGKEKGR</sequence>
<dbReference type="RefSeq" id="WP_173223440.1">
    <property type="nucleotide sequence ID" value="NZ_CP048104.1"/>
</dbReference>
<keyword evidence="2" id="KW-0547">Nucleotide-binding</keyword>
<reference evidence="12 13" key="1">
    <citation type="submission" date="2020-01" db="EMBL/GenBank/DDBJ databases">
        <authorList>
            <person name="Gulvik C.A."/>
            <person name="Batra D.G."/>
        </authorList>
    </citation>
    <scope>NUCLEOTIDE SEQUENCE [LARGE SCALE GENOMIC DNA]</scope>
    <source>
        <strain evidence="12 13">W9323</strain>
    </source>
</reference>
<evidence type="ECO:0000259" key="10">
    <source>
        <dbReference type="Pfam" id="PF12705"/>
    </source>
</evidence>
<evidence type="ECO:0000256" key="3">
    <source>
        <dbReference type="ARBA" id="ARBA00022763"/>
    </source>
</evidence>
<name>A0A7D3XJG6_9BACL</name>
<dbReference type="InterPro" id="IPR027417">
    <property type="entry name" value="P-loop_NTPase"/>
</dbReference>
<keyword evidence="9" id="KW-0234">DNA repair</keyword>
<dbReference type="KEGG" id="kpul:GXN76_11935"/>
<evidence type="ECO:0000256" key="8">
    <source>
        <dbReference type="ARBA" id="ARBA00023125"/>
    </source>
</evidence>
<evidence type="ECO:0000256" key="4">
    <source>
        <dbReference type="ARBA" id="ARBA00022801"/>
    </source>
</evidence>
<dbReference type="Pfam" id="PF12705">
    <property type="entry name" value="PDDEXK_1"/>
    <property type="match status" value="1"/>
</dbReference>
<feature type="domain" description="ATP-dependent helicase/deoxyribonuclease subunit B N-terminal" evidence="11">
    <location>
        <begin position="76"/>
        <end position="264"/>
    </location>
</feature>
<dbReference type="SUPFAM" id="SSF52980">
    <property type="entry name" value="Restriction endonuclease-like"/>
    <property type="match status" value="1"/>
</dbReference>
<dbReference type="GO" id="GO:0004527">
    <property type="term" value="F:exonuclease activity"/>
    <property type="evidence" value="ECO:0007669"/>
    <property type="project" value="UniProtKB-KW"/>
</dbReference>
<gene>
    <name evidence="12" type="ORF">GXN76_11935</name>
</gene>
<dbReference type="InterPro" id="IPR038726">
    <property type="entry name" value="PDDEXK_AddAB-type"/>
</dbReference>
<dbReference type="Gene3D" id="3.40.50.300">
    <property type="entry name" value="P-loop containing nucleotide triphosphate hydrolases"/>
    <property type="match status" value="2"/>
</dbReference>
<dbReference type="AlphaFoldDB" id="A0A7D3XJG6"/>
<evidence type="ECO:0000256" key="1">
    <source>
        <dbReference type="ARBA" id="ARBA00022722"/>
    </source>
</evidence>
<dbReference type="GO" id="GO:0003677">
    <property type="term" value="F:DNA binding"/>
    <property type="evidence" value="ECO:0007669"/>
    <property type="project" value="UniProtKB-KW"/>
</dbReference>
<dbReference type="SUPFAM" id="SSF52540">
    <property type="entry name" value="P-loop containing nucleoside triphosphate hydrolases"/>
    <property type="match status" value="2"/>
</dbReference>
<evidence type="ECO:0000256" key="7">
    <source>
        <dbReference type="ARBA" id="ARBA00022840"/>
    </source>
</evidence>
<dbReference type="GO" id="GO:0004386">
    <property type="term" value="F:helicase activity"/>
    <property type="evidence" value="ECO:0007669"/>
    <property type="project" value="UniProtKB-KW"/>
</dbReference>
<dbReference type="InterPro" id="IPR011335">
    <property type="entry name" value="Restrct_endonuc-II-like"/>
</dbReference>
<dbReference type="InterPro" id="IPR011604">
    <property type="entry name" value="PDDEXK-like_dom_sf"/>
</dbReference>
<evidence type="ECO:0000256" key="2">
    <source>
        <dbReference type="ARBA" id="ARBA00022741"/>
    </source>
</evidence>
<dbReference type="Proteomes" id="UP000503088">
    <property type="component" value="Chromosome"/>
</dbReference>
<keyword evidence="7" id="KW-0067">ATP-binding</keyword>
<proteinExistence type="predicted"/>
<keyword evidence="4" id="KW-0378">Hydrolase</keyword>
<dbReference type="GO" id="GO:0005524">
    <property type="term" value="F:ATP binding"/>
    <property type="evidence" value="ECO:0007669"/>
    <property type="project" value="UniProtKB-KW"/>
</dbReference>
<dbReference type="GO" id="GO:0006281">
    <property type="term" value="P:DNA repair"/>
    <property type="evidence" value="ECO:0007669"/>
    <property type="project" value="UniProtKB-KW"/>
</dbReference>
<keyword evidence="1" id="KW-0540">Nuclease</keyword>
<keyword evidence="5" id="KW-0347">Helicase</keyword>
<evidence type="ECO:0000256" key="5">
    <source>
        <dbReference type="ARBA" id="ARBA00022806"/>
    </source>
</evidence>
<keyword evidence="3" id="KW-0227">DNA damage</keyword>
<keyword evidence="8" id="KW-0238">DNA-binding</keyword>
<dbReference type="Gene3D" id="3.90.320.10">
    <property type="match status" value="1"/>
</dbReference>